<gene>
    <name evidence="2" type="ORF">RM423_18365</name>
</gene>
<evidence type="ECO:0000313" key="2">
    <source>
        <dbReference type="EMBL" id="MDT0263351.1"/>
    </source>
</evidence>
<keyword evidence="1" id="KW-0472">Membrane</keyword>
<accession>A0ABU2JEE4</accession>
<sequence>MLPGVSPADGALASAQQRRVVVYLVVRLALLIGLRALWDGAHTVTGRRGA</sequence>
<protein>
    <submittedName>
        <fullName evidence="2">Uncharacterized protein</fullName>
    </submittedName>
</protein>
<keyword evidence="1" id="KW-0812">Transmembrane</keyword>
<comment type="caution">
    <text evidence="2">The sequence shown here is derived from an EMBL/GenBank/DDBJ whole genome shotgun (WGS) entry which is preliminary data.</text>
</comment>
<evidence type="ECO:0000313" key="3">
    <source>
        <dbReference type="Proteomes" id="UP001183176"/>
    </source>
</evidence>
<dbReference type="Proteomes" id="UP001183176">
    <property type="component" value="Unassembled WGS sequence"/>
</dbReference>
<organism evidence="2 3">
    <name type="scientific">Jatrophihabitans lederbergiae</name>
    <dbReference type="NCBI Taxonomy" id="3075547"/>
    <lineage>
        <taxon>Bacteria</taxon>
        <taxon>Bacillati</taxon>
        <taxon>Actinomycetota</taxon>
        <taxon>Actinomycetes</taxon>
        <taxon>Jatrophihabitantales</taxon>
        <taxon>Jatrophihabitantaceae</taxon>
        <taxon>Jatrophihabitans</taxon>
    </lineage>
</organism>
<keyword evidence="1" id="KW-1133">Transmembrane helix</keyword>
<keyword evidence="3" id="KW-1185">Reference proteome</keyword>
<reference evidence="3" key="1">
    <citation type="submission" date="2023-07" db="EMBL/GenBank/DDBJ databases">
        <title>30 novel species of actinomycetes from the DSMZ collection.</title>
        <authorList>
            <person name="Nouioui I."/>
        </authorList>
    </citation>
    <scope>NUCLEOTIDE SEQUENCE [LARGE SCALE GENOMIC DNA]</scope>
    <source>
        <strain evidence="3">DSM 44399</strain>
    </source>
</reference>
<proteinExistence type="predicted"/>
<dbReference type="EMBL" id="JAVREH010000036">
    <property type="protein sequence ID" value="MDT0263351.1"/>
    <property type="molecule type" value="Genomic_DNA"/>
</dbReference>
<feature type="transmembrane region" description="Helical" evidence="1">
    <location>
        <begin position="20"/>
        <end position="38"/>
    </location>
</feature>
<evidence type="ECO:0000256" key="1">
    <source>
        <dbReference type="SAM" id="Phobius"/>
    </source>
</evidence>
<name>A0ABU2JEE4_9ACTN</name>